<evidence type="ECO:0000256" key="4">
    <source>
        <dbReference type="ARBA" id="ARBA00023125"/>
    </source>
</evidence>
<comment type="caution">
    <text evidence="10">The sequence shown here is derived from an EMBL/GenBank/DDBJ whole genome shotgun (WGS) entry which is preliminary data.</text>
</comment>
<keyword evidence="6" id="KW-0834">Unfolded protein response</keyword>
<evidence type="ECO:0000256" key="2">
    <source>
        <dbReference type="ARBA" id="ARBA00007163"/>
    </source>
</evidence>
<evidence type="ECO:0000256" key="7">
    <source>
        <dbReference type="ARBA" id="ARBA00023242"/>
    </source>
</evidence>
<evidence type="ECO:0000313" key="11">
    <source>
        <dbReference type="Proteomes" id="UP001306508"/>
    </source>
</evidence>
<dbReference type="SUPFAM" id="SSF57959">
    <property type="entry name" value="Leucine zipper domain"/>
    <property type="match status" value="1"/>
</dbReference>
<organism evidence="10 11">
    <name type="scientific">Arxiozyma heterogenica</name>
    <dbReference type="NCBI Taxonomy" id="278026"/>
    <lineage>
        <taxon>Eukaryota</taxon>
        <taxon>Fungi</taxon>
        <taxon>Dikarya</taxon>
        <taxon>Ascomycota</taxon>
        <taxon>Saccharomycotina</taxon>
        <taxon>Saccharomycetes</taxon>
        <taxon>Saccharomycetales</taxon>
        <taxon>Saccharomycetaceae</taxon>
        <taxon>Arxiozyma</taxon>
    </lineage>
</organism>
<keyword evidence="7" id="KW-0539">Nucleus</keyword>
<dbReference type="Proteomes" id="UP001306508">
    <property type="component" value="Unassembled WGS sequence"/>
</dbReference>
<keyword evidence="11" id="KW-1185">Reference proteome</keyword>
<dbReference type="PANTHER" id="PTHR46714:SF6">
    <property type="entry name" value="TRANSCRIPTIONAL ACTIVATOR HAC1"/>
    <property type="match status" value="1"/>
</dbReference>
<dbReference type="InterPro" id="IPR004827">
    <property type="entry name" value="bZIP"/>
</dbReference>
<dbReference type="Pfam" id="PF00170">
    <property type="entry name" value="bZIP_1"/>
    <property type="match status" value="1"/>
</dbReference>
<keyword evidence="5" id="KW-0804">Transcription</keyword>
<dbReference type="EMBL" id="JAWIZZ010000071">
    <property type="protein sequence ID" value="KAK5773743.1"/>
    <property type="molecule type" value="Genomic_DNA"/>
</dbReference>
<keyword evidence="3" id="KW-0805">Transcription regulation</keyword>
<dbReference type="InterPro" id="IPR046347">
    <property type="entry name" value="bZIP_sf"/>
</dbReference>
<dbReference type="Gene3D" id="1.20.5.170">
    <property type="match status" value="1"/>
</dbReference>
<accession>A0AAN7WRM9</accession>
<feature type="domain" description="BZIP" evidence="9">
    <location>
        <begin position="36"/>
        <end position="69"/>
    </location>
</feature>
<name>A0AAN7WRM9_9SACH</name>
<dbReference type="PROSITE" id="PS00036">
    <property type="entry name" value="BZIP_BASIC"/>
    <property type="match status" value="1"/>
</dbReference>
<evidence type="ECO:0000256" key="8">
    <source>
        <dbReference type="SAM" id="MobiDB-lite"/>
    </source>
</evidence>
<proteinExistence type="inferred from homology"/>
<dbReference type="GO" id="GO:0045944">
    <property type="term" value="P:positive regulation of transcription by RNA polymerase II"/>
    <property type="evidence" value="ECO:0007669"/>
    <property type="project" value="InterPro"/>
</dbReference>
<dbReference type="AlphaFoldDB" id="A0AAN7WRM9"/>
<dbReference type="InterPro" id="IPR044280">
    <property type="entry name" value="Hac1/HY5"/>
</dbReference>
<comment type="subcellular location">
    <subcellularLocation>
        <location evidence="1">Nucleus</location>
    </subcellularLocation>
</comment>
<dbReference type="SMART" id="SM00338">
    <property type="entry name" value="BRLZ"/>
    <property type="match status" value="1"/>
</dbReference>
<dbReference type="PROSITE" id="PS50217">
    <property type="entry name" value="BZIP"/>
    <property type="match status" value="1"/>
</dbReference>
<keyword evidence="4" id="KW-0238">DNA-binding</keyword>
<feature type="region of interest" description="Disordered" evidence="8">
    <location>
        <begin position="103"/>
        <end position="138"/>
    </location>
</feature>
<sequence>MSSNITTVTVLKTIIPDDFKFTLPPRKRAKTKEEKEQRRIERIMRNRRAARKSRERKRLYMESIESKLKLYDEIFDLLNIKDQLKEKDPFLLNKLLSLEDNNDNDNDDNHSSSSSGNSSSAGTGTTTGTPNDDYLSKEDHENGISQFYSYISPSSSTVSNSNISIDQDNLVKQETEYKNIEDFFLLNNFKKSNDSNNTEAIDANNGLVSTTATIDPPLFNESDIRQNNCPIKTEIFDALNSVQDSITNSNSLDFLSVSIDWDLMLIAGASF</sequence>
<comment type="similarity">
    <text evidence="2">Belongs to the bZIP family.</text>
</comment>
<evidence type="ECO:0000313" key="10">
    <source>
        <dbReference type="EMBL" id="KAK5773743.1"/>
    </source>
</evidence>
<evidence type="ECO:0000256" key="5">
    <source>
        <dbReference type="ARBA" id="ARBA00023163"/>
    </source>
</evidence>
<reference evidence="11" key="1">
    <citation type="submission" date="2023-07" db="EMBL/GenBank/DDBJ databases">
        <title>A draft genome of Kazachstania heterogenica Y-27499.</title>
        <authorList>
            <person name="Donic C."/>
            <person name="Kralova J.S."/>
            <person name="Fidel L."/>
            <person name="Ben-Dor S."/>
            <person name="Jung S."/>
        </authorList>
    </citation>
    <scope>NUCLEOTIDE SEQUENCE [LARGE SCALE GENOMIC DNA]</scope>
    <source>
        <strain evidence="11">Y27499</strain>
    </source>
</reference>
<dbReference type="GO" id="GO:0006986">
    <property type="term" value="P:response to unfolded protein"/>
    <property type="evidence" value="ECO:0007669"/>
    <property type="project" value="UniProtKB-KW"/>
</dbReference>
<dbReference type="GO" id="GO:0000981">
    <property type="term" value="F:DNA-binding transcription factor activity, RNA polymerase II-specific"/>
    <property type="evidence" value="ECO:0007669"/>
    <property type="project" value="InterPro"/>
</dbReference>
<evidence type="ECO:0000256" key="3">
    <source>
        <dbReference type="ARBA" id="ARBA00023015"/>
    </source>
</evidence>
<gene>
    <name evidence="10" type="ORF">RI543_005055</name>
</gene>
<evidence type="ECO:0000256" key="1">
    <source>
        <dbReference type="ARBA" id="ARBA00004123"/>
    </source>
</evidence>
<dbReference type="PANTHER" id="PTHR46714">
    <property type="entry name" value="TRANSCRIPTIONAL ACTIVATOR HAC1"/>
    <property type="match status" value="1"/>
</dbReference>
<evidence type="ECO:0000256" key="6">
    <source>
        <dbReference type="ARBA" id="ARBA00023230"/>
    </source>
</evidence>
<protein>
    <recommendedName>
        <fullName evidence="9">BZIP domain-containing protein</fullName>
    </recommendedName>
</protein>
<dbReference type="GO" id="GO:0005634">
    <property type="term" value="C:nucleus"/>
    <property type="evidence" value="ECO:0007669"/>
    <property type="project" value="UniProtKB-SubCell"/>
</dbReference>
<evidence type="ECO:0000259" key="9">
    <source>
        <dbReference type="PROSITE" id="PS50217"/>
    </source>
</evidence>
<dbReference type="GO" id="GO:0003677">
    <property type="term" value="F:DNA binding"/>
    <property type="evidence" value="ECO:0007669"/>
    <property type="project" value="UniProtKB-KW"/>
</dbReference>
<feature type="compositionally biased region" description="Low complexity" evidence="8">
    <location>
        <begin position="111"/>
        <end position="133"/>
    </location>
</feature>